<keyword evidence="5" id="KW-0966">Cell projection</keyword>
<dbReference type="InterPro" id="IPR013783">
    <property type="entry name" value="Ig-like_fold"/>
</dbReference>
<keyword evidence="3" id="KW-0963">Cytoplasm</keyword>
<name>A0A852N6E7_9PASS</name>
<organism evidence="7 8">
    <name type="scientific">Pteruthius melanotis</name>
    <dbReference type="NCBI Taxonomy" id="357074"/>
    <lineage>
        <taxon>Eukaryota</taxon>
        <taxon>Metazoa</taxon>
        <taxon>Chordata</taxon>
        <taxon>Craniata</taxon>
        <taxon>Vertebrata</taxon>
        <taxon>Euteleostomi</taxon>
        <taxon>Archelosauria</taxon>
        <taxon>Archosauria</taxon>
        <taxon>Dinosauria</taxon>
        <taxon>Saurischia</taxon>
        <taxon>Theropoda</taxon>
        <taxon>Coelurosauria</taxon>
        <taxon>Aves</taxon>
        <taxon>Neognathae</taxon>
        <taxon>Neoaves</taxon>
        <taxon>Telluraves</taxon>
        <taxon>Australaves</taxon>
        <taxon>Passeriformes</taxon>
        <taxon>Sylvioidea</taxon>
        <taxon>Timaliidae</taxon>
        <taxon>Pteruthius</taxon>
    </lineage>
</organism>
<sequence>LTPSAFQQEMSLTTKQRLASTKKLTLPQIVQPQDKCDTSHHKFSAVDPEQSSFQPCPPEVVFQNYTPGKVYDMPVLLRNRDKVPQQVKVTMENSPYFQLVGPNSVHRKVPPGLSTTVRILFTPGQNKDYFHQLLCISEREEFIVPIRAIGARAILDLPDQLDFLECPVKYSSEKTLLIRNLGNRVARYQMSTQSPFSVIPAMGTLGIGDAMQVTVRFQPLKTGDYSASLVVCYDTGESTHTGINGRAVDVPIRLDRKDVTFEKTYITLSDRTTVRIHNLSDITARFQWKAQEEQEQLKLRQYNRLCCQEKDELSDVVKECRVDTREGGFARLTHSLWSERAKVRGDPMLFTSDVFSLEPKEGEIRPNCSAEISVSFKPQEARVYKQAVYCDISGRENRLLLHLEGEGLGPRLHFRFEELDIGKVVVRAAHRYEAILLNSGPIEAPFSLVPPTTAMGCCFTFLPREGIVAPGGLQPIQITFCPTILGEFKEVFSFCGTESPKPLSLTIRGFVMGPTFHFNVPALHFGDVSFGFPHTLKCHLSNTSLAPMAFNLRIPEDGAGELSICSFNQLYRTSRSSWTKGAQGFMRPREFYINPCEGIICSLGSQDIEVTLCSNTVGEYKLELVVDVDGVGERVFALPLTARCIVPPLQVLNPVVMFGHCCLKVPYEEKLTLLNHSDVPGCYRVLPQEHKEKAAAWYCSPAPSGIIKPHSSVEIPLTLEAQLLGECSITAEVAVFGSKGSPLEIRLECIGQGPVVYVSPREINFGTIQVLQDSSKRLQLANQSDIPATFRAEMAGKHSCWRIEPSKGVVPPNSEVAVIVTANLNDTVKFVDEVKVFIENSPMTIISVQAVGIGTTIVTDKPLAPKLDFKHHFSFTPCRYPFKVTNKGRRMHRLYWTTEGFRIFRRSTRPPALGGTKSENASQIPRPGSPVFKLQPVLMDLRPGQTVEMVLEGCSNTAQEVKERLLCHAMVGKEKVKKQIMQVDVTCKFICPVVQMSSRAITFRVEKKPSDVLTLQYKPLSLRNICSLPVSIVLRLKQPFMVCDANRKPLPARSKASICGLELHLCIQFNPAYKSGLKSRVAERALRVCFVGHPHKERIAVRGEVYFPNLHLQAKTVDFGCIMNDTKQALHMEMTNCSPIAAQYHWSFQTDSQVNTIRYVHLCPLPKALLPCVLKTLESDCLFLRARKKAFGLPTCLVNITTLEWQVAPCSSSSCGRVILLRPASCSMQPMVLVFQELSSTAVEPQRLVRMRGLSQFPGAEHLNLGMEEVFDVLPLWGVLPPGQSQLVTFSFFGHANIVARVTALCHVEGGPTYKVALAGEASCPSYQLDMEEIDWGLQVFNQVLKAKVTLRNTGVVKFTFVVPNGSTGTAENPLPGVPVVVPTTGSIAPGEEQVLKVYYLPGRPRVFCRTFQVQVAHLEPSEILLKGEGTFPRITTDLPWML</sequence>
<evidence type="ECO:0000313" key="8">
    <source>
        <dbReference type="Proteomes" id="UP000603297"/>
    </source>
</evidence>
<evidence type="ECO:0000256" key="5">
    <source>
        <dbReference type="ARBA" id="ARBA00023273"/>
    </source>
</evidence>
<reference evidence="7" key="1">
    <citation type="submission" date="2020-02" db="EMBL/GenBank/DDBJ databases">
        <title>Bird 10,000 Genomes (B10K) Project - Family phase.</title>
        <authorList>
            <person name="Zhang G."/>
        </authorList>
    </citation>
    <scope>NUCLEOTIDE SEQUENCE</scope>
    <source>
        <strain evidence="7">B10K-IZ-033-77</strain>
    </source>
</reference>
<protein>
    <submittedName>
        <fullName evidence="7">HYDIN protein</fullName>
    </submittedName>
</protein>
<dbReference type="Proteomes" id="UP000603297">
    <property type="component" value="Unassembled WGS sequence"/>
</dbReference>
<dbReference type="OrthoDB" id="442692at2759"/>
<dbReference type="InterPro" id="IPR033305">
    <property type="entry name" value="Hydin-like"/>
</dbReference>
<dbReference type="PANTHER" id="PTHR23053:SF0">
    <property type="entry name" value="HYDROCEPHALUS-INDUCING PROTEIN HOMOLOG"/>
    <property type="match status" value="1"/>
</dbReference>
<evidence type="ECO:0000313" key="7">
    <source>
        <dbReference type="EMBL" id="NXY09427.1"/>
    </source>
</evidence>
<feature type="domain" description="HYDIN/VesB/CFA65-like Ig-like" evidence="6">
    <location>
        <begin position="153"/>
        <end position="245"/>
    </location>
</feature>
<dbReference type="GO" id="GO:0003341">
    <property type="term" value="P:cilium movement"/>
    <property type="evidence" value="ECO:0007669"/>
    <property type="project" value="TreeGrafter"/>
</dbReference>
<feature type="domain" description="HYDIN/VesB/CFA65-like Ig-like" evidence="6">
    <location>
        <begin position="754"/>
        <end position="849"/>
    </location>
</feature>
<gene>
    <name evidence="7" type="primary">Hydin_0</name>
    <name evidence="7" type="ORF">PTEMEL_R04067</name>
</gene>
<evidence type="ECO:0000256" key="4">
    <source>
        <dbReference type="ARBA" id="ARBA00023069"/>
    </source>
</evidence>
<dbReference type="Gene3D" id="2.60.40.10">
    <property type="entry name" value="Immunoglobulins"/>
    <property type="match status" value="9"/>
</dbReference>
<comment type="caution">
    <text evidence="7">The sequence shown here is derived from an EMBL/GenBank/DDBJ whole genome shotgun (WGS) entry which is preliminary data.</text>
</comment>
<accession>A0A852N6E7</accession>
<evidence type="ECO:0000256" key="1">
    <source>
        <dbReference type="ARBA" id="ARBA00004138"/>
    </source>
</evidence>
<dbReference type="InterPro" id="IPR053879">
    <property type="entry name" value="HYDIN_VesB_CFA65-like_Ig"/>
</dbReference>
<dbReference type="EMBL" id="WEIY01000586">
    <property type="protein sequence ID" value="NXY09427.1"/>
    <property type="molecule type" value="Genomic_DNA"/>
</dbReference>
<feature type="domain" description="HYDIN/VesB/CFA65-like Ig-like" evidence="6">
    <location>
        <begin position="410"/>
        <end position="509"/>
    </location>
</feature>
<dbReference type="Pfam" id="PF22544">
    <property type="entry name" value="HYDIN_VesB_CFA65-like_Ig"/>
    <property type="match status" value="3"/>
</dbReference>
<dbReference type="GO" id="GO:0005930">
    <property type="term" value="C:axoneme"/>
    <property type="evidence" value="ECO:0007669"/>
    <property type="project" value="TreeGrafter"/>
</dbReference>
<keyword evidence="4" id="KW-0969">Cilium</keyword>
<comment type="subcellular location">
    <subcellularLocation>
        <location evidence="1">Cell projection</location>
        <location evidence="1">Cilium</location>
    </subcellularLocation>
    <subcellularLocation>
        <location evidence="2">Cytoplasm</location>
    </subcellularLocation>
</comment>
<evidence type="ECO:0000259" key="6">
    <source>
        <dbReference type="Pfam" id="PF22544"/>
    </source>
</evidence>
<feature type="non-terminal residue" evidence="7">
    <location>
        <position position="1"/>
    </location>
</feature>
<dbReference type="GO" id="GO:1904158">
    <property type="term" value="P:axonemal central apparatus assembly"/>
    <property type="evidence" value="ECO:0007669"/>
    <property type="project" value="TreeGrafter"/>
</dbReference>
<evidence type="ECO:0000256" key="3">
    <source>
        <dbReference type="ARBA" id="ARBA00022490"/>
    </source>
</evidence>
<proteinExistence type="predicted"/>
<feature type="non-terminal residue" evidence="7">
    <location>
        <position position="1443"/>
    </location>
</feature>
<dbReference type="PANTHER" id="PTHR23053">
    <property type="entry name" value="DLEC1 DELETED IN LUNG AND ESOPHAGEAL CANCER 1"/>
    <property type="match status" value="1"/>
</dbReference>
<keyword evidence="8" id="KW-1185">Reference proteome</keyword>
<evidence type="ECO:0000256" key="2">
    <source>
        <dbReference type="ARBA" id="ARBA00004496"/>
    </source>
</evidence>